<evidence type="ECO:0000313" key="2">
    <source>
        <dbReference type="EMBL" id="NLR63019.1"/>
    </source>
</evidence>
<dbReference type="AlphaFoldDB" id="A0A847R7D4"/>
<feature type="transmembrane region" description="Helical" evidence="1">
    <location>
        <begin position="41"/>
        <end position="59"/>
    </location>
</feature>
<organism evidence="2 3">
    <name type="scientific">Chitinophaga varians</name>
    <dbReference type="NCBI Taxonomy" id="2202339"/>
    <lineage>
        <taxon>Bacteria</taxon>
        <taxon>Pseudomonadati</taxon>
        <taxon>Bacteroidota</taxon>
        <taxon>Chitinophagia</taxon>
        <taxon>Chitinophagales</taxon>
        <taxon>Chitinophagaceae</taxon>
        <taxon>Chitinophaga</taxon>
    </lineage>
</organism>
<reference evidence="2 3" key="1">
    <citation type="submission" date="2020-04" db="EMBL/GenBank/DDBJ databases">
        <authorList>
            <person name="Yin C."/>
        </authorList>
    </citation>
    <scope>NUCLEOTIDE SEQUENCE [LARGE SCALE GENOMIC DNA]</scope>
    <source>
        <strain evidence="2 3">Ae27</strain>
    </source>
</reference>
<comment type="caution">
    <text evidence="2">The sequence shown here is derived from an EMBL/GenBank/DDBJ whole genome shotgun (WGS) entry which is preliminary data.</text>
</comment>
<dbReference type="Proteomes" id="UP000570474">
    <property type="component" value="Unassembled WGS sequence"/>
</dbReference>
<sequence>MQETFTLPDWYRNLCYAGAVFMVCMGVFIGYIEFSQHKRDSLIFMSLAFFFLAWSMYAYPRLKLTLSPQEVSYTGGFRPHHFQWTDITDVDLKRVGRYREVQLIIRYGDRKLRLDREFFRKEPFLEILDRVERYAPPGVFTAGYHRIKTEILL</sequence>
<evidence type="ECO:0000256" key="1">
    <source>
        <dbReference type="SAM" id="Phobius"/>
    </source>
</evidence>
<evidence type="ECO:0000313" key="3">
    <source>
        <dbReference type="Proteomes" id="UP000570474"/>
    </source>
</evidence>
<keyword evidence="3" id="KW-1185">Reference proteome</keyword>
<proteinExistence type="predicted"/>
<protein>
    <submittedName>
        <fullName evidence="2">PH domain-containing protein</fullName>
    </submittedName>
</protein>
<feature type="transmembrane region" description="Helical" evidence="1">
    <location>
        <begin position="16"/>
        <end position="34"/>
    </location>
</feature>
<keyword evidence="1" id="KW-1133">Transmembrane helix</keyword>
<gene>
    <name evidence="2" type="ORF">HGH92_01750</name>
</gene>
<accession>A0A847R7D4</accession>
<name>A0A847R7D4_9BACT</name>
<keyword evidence="1" id="KW-0472">Membrane</keyword>
<dbReference type="EMBL" id="JABAIA010000001">
    <property type="protein sequence ID" value="NLR63019.1"/>
    <property type="molecule type" value="Genomic_DNA"/>
</dbReference>
<dbReference type="RefSeq" id="WP_168869041.1">
    <property type="nucleotide sequence ID" value="NZ_JABAIA010000001.1"/>
</dbReference>
<keyword evidence="1" id="KW-0812">Transmembrane</keyword>